<dbReference type="AlphaFoldDB" id="A0A1D6P1L4"/>
<keyword evidence="7" id="KW-0732">Signal</keyword>
<protein>
    <submittedName>
        <fullName evidence="12">K(+) efflux antiporter 4</fullName>
    </submittedName>
</protein>
<name>A0A1D6P1L4_MAIZE</name>
<evidence type="ECO:0000256" key="1">
    <source>
        <dbReference type="ARBA" id="ARBA00003198"/>
    </source>
</evidence>
<feature type="domain" description="Cation/H+ exchanger transmembrane" evidence="11">
    <location>
        <begin position="54"/>
        <end position="142"/>
    </location>
</feature>
<dbReference type="GO" id="GO:0009941">
    <property type="term" value="C:chloroplast envelope"/>
    <property type="evidence" value="ECO:0007669"/>
    <property type="project" value="UniProtKB-SubCell"/>
</dbReference>
<dbReference type="GO" id="GO:0015386">
    <property type="term" value="F:potassium:proton antiporter activity"/>
    <property type="evidence" value="ECO:0007669"/>
    <property type="project" value="InterPro"/>
</dbReference>
<evidence type="ECO:0000256" key="6">
    <source>
        <dbReference type="ARBA" id="ARBA00022692"/>
    </source>
</evidence>
<evidence type="ECO:0000256" key="3">
    <source>
        <dbReference type="ARBA" id="ARBA00004141"/>
    </source>
</evidence>
<evidence type="ECO:0000313" key="12">
    <source>
        <dbReference type="EMBL" id="AQL03942.1"/>
    </source>
</evidence>
<dbReference type="GO" id="GO:0016020">
    <property type="term" value="C:membrane"/>
    <property type="evidence" value="ECO:0007669"/>
    <property type="project" value="UniProtKB-SubCell"/>
</dbReference>
<dbReference type="InterPro" id="IPR038770">
    <property type="entry name" value="Na+/solute_symporter_sf"/>
</dbReference>
<keyword evidence="4" id="KW-0813">Transport</keyword>
<dbReference type="InterPro" id="IPR006153">
    <property type="entry name" value="Cation/H_exchanger_TM"/>
</dbReference>
<evidence type="ECO:0000256" key="5">
    <source>
        <dbReference type="ARBA" id="ARBA00022449"/>
    </source>
</evidence>
<evidence type="ECO:0000256" key="4">
    <source>
        <dbReference type="ARBA" id="ARBA00022448"/>
    </source>
</evidence>
<dbReference type="PANTHER" id="PTHR16254">
    <property type="entry name" value="POTASSIUM/PROTON ANTIPORTER-RELATED"/>
    <property type="match status" value="1"/>
</dbReference>
<dbReference type="EMBL" id="CM000785">
    <property type="protein sequence ID" value="AQL03942.1"/>
    <property type="molecule type" value="Genomic_DNA"/>
</dbReference>
<evidence type="ECO:0000259" key="11">
    <source>
        <dbReference type="Pfam" id="PF00999"/>
    </source>
</evidence>
<keyword evidence="6" id="KW-0812">Transmembrane</keyword>
<evidence type="ECO:0000256" key="8">
    <source>
        <dbReference type="ARBA" id="ARBA00022989"/>
    </source>
</evidence>
<comment type="subcellular location">
    <subcellularLocation>
        <location evidence="3">Membrane</location>
        <topology evidence="3">Multi-pass membrane protein</topology>
    </subcellularLocation>
    <subcellularLocation>
        <location evidence="2">Plastid</location>
        <location evidence="2">Chloroplast envelope</location>
    </subcellularLocation>
</comment>
<evidence type="ECO:0000256" key="2">
    <source>
        <dbReference type="ARBA" id="ARBA00004119"/>
    </source>
</evidence>
<keyword evidence="9" id="KW-0406">Ion transport</keyword>
<keyword evidence="5" id="KW-0050">Antiport</keyword>
<evidence type="ECO:0000256" key="10">
    <source>
        <dbReference type="ARBA" id="ARBA00023136"/>
    </source>
</evidence>
<keyword evidence="8" id="KW-1133">Transmembrane helix</keyword>
<reference evidence="12" key="1">
    <citation type="submission" date="2015-12" db="EMBL/GenBank/DDBJ databases">
        <title>Update maize B73 reference genome by single molecule sequencing technologies.</title>
        <authorList>
            <consortium name="Maize Genome Sequencing Project"/>
            <person name="Ware D."/>
        </authorList>
    </citation>
    <scope>NUCLEOTIDE SEQUENCE</scope>
    <source>
        <tissue evidence="12">Seedling</tissue>
    </source>
</reference>
<gene>
    <name evidence="12" type="ORF">ZEAMMB73_Zm00001d046231</name>
</gene>
<dbReference type="InterPro" id="IPR045158">
    <property type="entry name" value="KEA4/5/6-like"/>
</dbReference>
<accession>A0A1D6P1L4</accession>
<sequence length="243" mass="27022">MPPVNSFVLMPLLDLFVLIHPFVVFLVRGCGDPESEFESLRRDWEVLVRLFFLQIEPIRNLFAALFLASIGMLINVHFLWNHVDILLAAVILVITVKTFIVAIVVKGFGYSNKTSLLVGMSLAQIGEFAFVLLSRASSIHLIELHEPHDTPHVCSFSGDNPSAIQNDPSSGPPRGSFEMVFCRYQSGGGTRSYQLSSLIDRFTLKCLPINSLVLPFQLGLKNDVLRIDSGKRINLIVQGSHDS</sequence>
<dbReference type="PANTHER" id="PTHR16254:SF14">
    <property type="entry name" value="TRANSMEMBRANE AND COILED-COIL DOMAIN-CONTAINING PROTEIN 3"/>
    <property type="match status" value="1"/>
</dbReference>
<evidence type="ECO:0000256" key="7">
    <source>
        <dbReference type="ARBA" id="ARBA00022729"/>
    </source>
</evidence>
<organism evidence="12">
    <name type="scientific">Zea mays</name>
    <name type="common">Maize</name>
    <dbReference type="NCBI Taxonomy" id="4577"/>
    <lineage>
        <taxon>Eukaryota</taxon>
        <taxon>Viridiplantae</taxon>
        <taxon>Streptophyta</taxon>
        <taxon>Embryophyta</taxon>
        <taxon>Tracheophyta</taxon>
        <taxon>Spermatophyta</taxon>
        <taxon>Magnoliopsida</taxon>
        <taxon>Liliopsida</taxon>
        <taxon>Poales</taxon>
        <taxon>Poaceae</taxon>
        <taxon>PACMAD clade</taxon>
        <taxon>Panicoideae</taxon>
        <taxon>Andropogonodae</taxon>
        <taxon>Andropogoneae</taxon>
        <taxon>Tripsacinae</taxon>
        <taxon>Zea</taxon>
    </lineage>
</organism>
<keyword evidence="10" id="KW-0472">Membrane</keyword>
<dbReference type="Pfam" id="PF00999">
    <property type="entry name" value="Na_H_Exchanger"/>
    <property type="match status" value="1"/>
</dbReference>
<evidence type="ECO:0000256" key="9">
    <source>
        <dbReference type="ARBA" id="ARBA00023065"/>
    </source>
</evidence>
<dbReference type="Gene3D" id="1.20.1530.20">
    <property type="match status" value="1"/>
</dbReference>
<comment type="function">
    <text evidence="1">May function as sodium-coupled metabolite transporter across the chloroplast envelope.</text>
</comment>
<proteinExistence type="predicted"/>